<dbReference type="PANTHER" id="PTHR43384">
    <property type="entry name" value="SEPTUM SITE-DETERMINING PROTEIN MIND HOMOLOG, CHLOROPLASTIC-RELATED"/>
    <property type="match status" value="1"/>
</dbReference>
<dbReference type="InterPro" id="IPR006142">
    <property type="entry name" value="INTEIN"/>
</dbReference>
<evidence type="ECO:0000313" key="5">
    <source>
        <dbReference type="EMBL" id="MBS3061835.1"/>
    </source>
</evidence>
<evidence type="ECO:0000259" key="4">
    <source>
        <dbReference type="PROSITE" id="PS50943"/>
    </source>
</evidence>
<dbReference type="Gene3D" id="3.10.28.10">
    <property type="entry name" value="Homing endonucleases"/>
    <property type="match status" value="1"/>
</dbReference>
<dbReference type="InterPro" id="IPR036844">
    <property type="entry name" value="Hint_dom_sf"/>
</dbReference>
<dbReference type="Proteomes" id="UP000675968">
    <property type="component" value="Unassembled WGS sequence"/>
</dbReference>
<dbReference type="NCBIfam" id="TIGR01443">
    <property type="entry name" value="intein_Cterm"/>
    <property type="match status" value="1"/>
</dbReference>
<protein>
    <submittedName>
        <fullName evidence="5">Cell division ATPase MinD</fullName>
    </submittedName>
</protein>
<organism evidence="5 6">
    <name type="scientific">Candidatus Iainarchaeum sp</name>
    <dbReference type="NCBI Taxonomy" id="3101447"/>
    <lineage>
        <taxon>Archaea</taxon>
        <taxon>Candidatus Iainarchaeota</taxon>
        <taxon>Candidatus Iainarchaeia</taxon>
        <taxon>Candidatus Iainarchaeales</taxon>
        <taxon>Candidatus Iainarchaeaceae</taxon>
        <taxon>Candidatus Iainarchaeum</taxon>
    </lineage>
</organism>
<dbReference type="AlphaFoldDB" id="A0A8T4LEW1"/>
<evidence type="ECO:0000256" key="1">
    <source>
        <dbReference type="ARBA" id="ARBA00022813"/>
    </source>
</evidence>
<dbReference type="GO" id="GO:0005829">
    <property type="term" value="C:cytosol"/>
    <property type="evidence" value="ECO:0007669"/>
    <property type="project" value="TreeGrafter"/>
</dbReference>
<dbReference type="GO" id="GO:0016539">
    <property type="term" value="P:intein-mediated protein splicing"/>
    <property type="evidence" value="ECO:0007669"/>
    <property type="project" value="InterPro"/>
</dbReference>
<evidence type="ECO:0000259" key="3">
    <source>
        <dbReference type="PROSITE" id="PS50819"/>
    </source>
</evidence>
<dbReference type="PROSITE" id="PS50819">
    <property type="entry name" value="INTEIN_ENDONUCLEASE"/>
    <property type="match status" value="1"/>
</dbReference>
<dbReference type="SUPFAM" id="SSF51294">
    <property type="entry name" value="Hedgehog/intein (Hint) domain"/>
    <property type="match status" value="1"/>
</dbReference>
<dbReference type="Gene3D" id="2.170.16.10">
    <property type="entry name" value="Hedgehog/Intein (Hint) domain"/>
    <property type="match status" value="1"/>
</dbReference>
<gene>
    <name evidence="5" type="primary">minD</name>
    <name evidence="5" type="ORF">J4215_04615</name>
</gene>
<feature type="domain" description="DOD-type homing endonuclease" evidence="3">
    <location>
        <begin position="168"/>
        <end position="301"/>
    </location>
</feature>
<dbReference type="InterPro" id="IPR027434">
    <property type="entry name" value="Homing_endonucl"/>
</dbReference>
<accession>A0A8T4LEW1</accession>
<dbReference type="GO" id="GO:0051782">
    <property type="term" value="P:negative regulation of cell division"/>
    <property type="evidence" value="ECO:0007669"/>
    <property type="project" value="TreeGrafter"/>
</dbReference>
<dbReference type="PRINTS" id="PR00379">
    <property type="entry name" value="INTEIN"/>
</dbReference>
<sequence length="729" mass="80793">MRAITIASGKGGVGKSLAFDEYVSLADGQIIQIGPFIDDLIETNSAAVKKIIVKTVEGKEESFEVIETPADLVLDSFVFEAASQKLCHTEKKPVCLMRKPAPNELLEVFSSSGSISVTPEHEFIVMRNGQLRKVRADQMVPKTDFLLVFGKERNVTASNGVPKNIAQWLGFVMGDGYMEDYKVHVFCAPGSFLPLVRSSFVSVFGKYSELVNRNLHRISFFRQAQVKALYEKYGVKVSTAAGKEVPLAIFYSDNESVAAFISALFDTDGTVSNREREIQFDSKSKRLVLQVASLLRTRFGVFSDVRETFKRATNGKKTEKASYWQLSIRGKNCCRFAEKIGFGHPDKQNRLKNRILDGKPFNTNVDVFPVGKIVKKIRTDAKLTAVELGKRLGCSKQMVYEYEWEYYALSRETIRRYLDVYESLGIVHASIFWLETLISGPMGFRRVESVERKQYDWPYVYDFQVSELGGHFVLASGIVVSNTTITANLGIALAQMGYSVCLVDADIAMANLSLLLGMQSSPITLQDVLLGEASVEDALYDGPAGVKFIPSGLSLESYRRVDSERLESVIRSIKSRFDFVLLDAPAGIEKNVLAALSASEEVLLVTMPESPSIADAVKTKTMSERLGVKPIGVVINFVYGQKGEIQSQDIQKVLELPSFGVIPFDPEVRKSFMQEKVSPVVLRVPNSPASKAIKGVAARLVGTKIVEETKKTGGLSGFFNSLLSLFRRK</sequence>
<comment type="caution">
    <text evidence="5">The sequence shown here is derived from an EMBL/GenBank/DDBJ whole genome shotgun (WGS) entry which is preliminary data.</text>
</comment>
<dbReference type="InterPro" id="IPR027417">
    <property type="entry name" value="P-loop_NTPase"/>
</dbReference>
<evidence type="ECO:0000256" key="2">
    <source>
        <dbReference type="ARBA" id="ARBA00023000"/>
    </source>
</evidence>
<dbReference type="PROSITE" id="PS50943">
    <property type="entry name" value="HTH_CROC1"/>
    <property type="match status" value="1"/>
</dbReference>
<dbReference type="InterPro" id="IPR006141">
    <property type="entry name" value="Intein_N"/>
</dbReference>
<dbReference type="PANTHER" id="PTHR43384:SF10">
    <property type="entry name" value="ATPASE INVOLVED IN CHROMOSOME PARTITIONING, PARA_MIND FAMILY"/>
    <property type="match status" value="1"/>
</dbReference>
<dbReference type="PROSITE" id="PS50817">
    <property type="entry name" value="INTEIN_N_TER"/>
    <property type="match status" value="1"/>
</dbReference>
<dbReference type="SUPFAM" id="SSF52540">
    <property type="entry name" value="P-loop containing nucleoside triphosphate hydrolases"/>
    <property type="match status" value="1"/>
</dbReference>
<dbReference type="InterPro" id="IPR010982">
    <property type="entry name" value="Lambda_DNA-bd_dom_sf"/>
</dbReference>
<evidence type="ECO:0000313" key="6">
    <source>
        <dbReference type="Proteomes" id="UP000675968"/>
    </source>
</evidence>
<dbReference type="GO" id="GO:0051301">
    <property type="term" value="P:cell division"/>
    <property type="evidence" value="ECO:0007669"/>
    <property type="project" value="UniProtKB-KW"/>
</dbReference>
<dbReference type="InterPro" id="IPR003586">
    <property type="entry name" value="Hint_dom_C"/>
</dbReference>
<name>A0A8T4LEW1_9ARCH</name>
<keyword evidence="2" id="KW-0651">Protein splicing</keyword>
<dbReference type="GO" id="GO:0005524">
    <property type="term" value="F:ATP binding"/>
    <property type="evidence" value="ECO:0007669"/>
    <property type="project" value="UniProtKB-KW"/>
</dbReference>
<dbReference type="InterPro" id="IPR010224">
    <property type="entry name" value="MinD_archaea"/>
</dbReference>
<feature type="domain" description="HTH cro/C1-type" evidence="4">
    <location>
        <begin position="374"/>
        <end position="427"/>
    </location>
</feature>
<dbReference type="NCBIfam" id="TIGR01969">
    <property type="entry name" value="minD_arch"/>
    <property type="match status" value="1"/>
</dbReference>
<dbReference type="GO" id="GO:0004519">
    <property type="term" value="F:endonuclease activity"/>
    <property type="evidence" value="ECO:0007669"/>
    <property type="project" value="InterPro"/>
</dbReference>
<dbReference type="Pfam" id="PF01656">
    <property type="entry name" value="CbiA"/>
    <property type="match status" value="1"/>
</dbReference>
<keyword evidence="1" id="KW-0068">Autocatalytic cleavage</keyword>
<dbReference type="InterPro" id="IPR030934">
    <property type="entry name" value="Intein_C"/>
</dbReference>
<dbReference type="InterPro" id="IPR002586">
    <property type="entry name" value="CobQ/CobB/MinD/ParA_Nub-bd_dom"/>
</dbReference>
<dbReference type="EMBL" id="JAGVWC010000010">
    <property type="protein sequence ID" value="MBS3061835.1"/>
    <property type="molecule type" value="Genomic_DNA"/>
</dbReference>
<proteinExistence type="predicted"/>
<dbReference type="InterPro" id="IPR004860">
    <property type="entry name" value="LAGLIDADG_dom"/>
</dbReference>
<dbReference type="InterPro" id="IPR001387">
    <property type="entry name" value="Cro/C1-type_HTH"/>
</dbReference>
<dbReference type="InterPro" id="IPR050625">
    <property type="entry name" value="ParA/MinD_ATPase"/>
</dbReference>
<dbReference type="CDD" id="cd00093">
    <property type="entry name" value="HTH_XRE"/>
    <property type="match status" value="1"/>
</dbReference>
<dbReference type="SMART" id="SM00305">
    <property type="entry name" value="HintC"/>
    <property type="match status" value="1"/>
</dbReference>
<dbReference type="SUPFAM" id="SSF55608">
    <property type="entry name" value="Homing endonucleases"/>
    <property type="match status" value="1"/>
</dbReference>
<dbReference type="GO" id="GO:0016887">
    <property type="term" value="F:ATP hydrolysis activity"/>
    <property type="evidence" value="ECO:0007669"/>
    <property type="project" value="TreeGrafter"/>
</dbReference>
<dbReference type="Gene3D" id="3.40.50.300">
    <property type="entry name" value="P-loop containing nucleotide triphosphate hydrolases"/>
    <property type="match status" value="1"/>
</dbReference>
<dbReference type="SMART" id="SM00530">
    <property type="entry name" value="HTH_XRE"/>
    <property type="match status" value="1"/>
</dbReference>
<dbReference type="InterPro" id="IPR004042">
    <property type="entry name" value="Intein_endonuc_central"/>
</dbReference>
<reference evidence="5" key="1">
    <citation type="submission" date="2021-03" db="EMBL/GenBank/DDBJ databases">
        <authorList>
            <person name="Jaffe A."/>
        </authorList>
    </citation>
    <scope>NUCLEOTIDE SEQUENCE</scope>
    <source>
        <strain evidence="5">RIFCSPLOWO2_01_FULL_AR10_48_17</strain>
    </source>
</reference>
<reference evidence="5" key="2">
    <citation type="submission" date="2021-05" db="EMBL/GenBank/DDBJ databases">
        <title>Protein family content uncovers lineage relationships and bacterial pathway maintenance mechanisms in DPANN archaea.</title>
        <authorList>
            <person name="Castelle C.J."/>
            <person name="Meheust R."/>
            <person name="Jaffe A.L."/>
            <person name="Seitz K."/>
            <person name="Gong X."/>
            <person name="Baker B.J."/>
            <person name="Banfield J.F."/>
        </authorList>
    </citation>
    <scope>NUCLEOTIDE SEQUENCE</scope>
    <source>
        <strain evidence="5">RIFCSPLOWO2_01_FULL_AR10_48_17</strain>
    </source>
</reference>
<dbReference type="GO" id="GO:0009898">
    <property type="term" value="C:cytoplasmic side of plasma membrane"/>
    <property type="evidence" value="ECO:0007669"/>
    <property type="project" value="TreeGrafter"/>
</dbReference>
<dbReference type="Pfam" id="PF14528">
    <property type="entry name" value="LAGLIDADG_3"/>
    <property type="match status" value="1"/>
</dbReference>
<dbReference type="Gene3D" id="1.10.260.40">
    <property type="entry name" value="lambda repressor-like DNA-binding domains"/>
    <property type="match status" value="1"/>
</dbReference>
<keyword evidence="5" id="KW-0132">Cell division</keyword>
<dbReference type="GO" id="GO:0003677">
    <property type="term" value="F:DNA binding"/>
    <property type="evidence" value="ECO:0007669"/>
    <property type="project" value="InterPro"/>
</dbReference>
<dbReference type="SUPFAM" id="SSF47413">
    <property type="entry name" value="lambda repressor-like DNA-binding domains"/>
    <property type="match status" value="1"/>
</dbReference>
<keyword evidence="5" id="KW-0131">Cell cycle</keyword>